<keyword evidence="1" id="KW-0812">Transmembrane</keyword>
<protein>
    <recommendedName>
        <fullName evidence="4">TonB C-terminal domain-containing protein</fullName>
    </recommendedName>
</protein>
<dbReference type="STRING" id="1799789.AX660_21465"/>
<dbReference type="Proteomes" id="UP000070299">
    <property type="component" value="Unassembled WGS sequence"/>
</dbReference>
<dbReference type="RefSeq" id="WP_082769012.1">
    <property type="nucleotide sequence ID" value="NZ_LSNE01000011.1"/>
</dbReference>
<proteinExistence type="predicted"/>
<keyword evidence="3" id="KW-1185">Reference proteome</keyword>
<dbReference type="OrthoDB" id="5704162at2"/>
<accession>A0A148KM27</accession>
<reference evidence="3" key="1">
    <citation type="submission" date="2016-02" db="EMBL/GenBank/DDBJ databases">
        <authorList>
            <person name="Schultz-Johansen M."/>
            <person name="Glaring M.A."/>
            <person name="Bech P.K."/>
            <person name="Stougaard P."/>
        </authorList>
    </citation>
    <scope>NUCLEOTIDE SEQUENCE [LARGE SCALE GENOMIC DNA]</scope>
    <source>
        <strain evidence="3">S66</strain>
    </source>
</reference>
<gene>
    <name evidence="2" type="ORF">AX660_21465</name>
</gene>
<keyword evidence="1" id="KW-0472">Membrane</keyword>
<sequence>MTASMPLASPNPKNGRVASRLSTLLISAVSWSLAVVLALMFIALLLLLQQQVFEPESELLVRKVELALPPPPTPPPPIKMQQQEISPQTPSINVTGLGGGPTMNFASVPSLGLNNLEKVEQPKFDINTLSVRQSMSVDFPIIEMKNLDKRPRLVSSQYVQFPPSLIRKGVKNVHTKVQIIIDDKGNVYIKKITDPVYADMVDVIRMWVKNARFTVPTKNGLPVQAVYDYNLIFEYRI</sequence>
<feature type="transmembrane region" description="Helical" evidence="1">
    <location>
        <begin position="21"/>
        <end position="48"/>
    </location>
</feature>
<dbReference type="EMBL" id="LSNE01000011">
    <property type="protein sequence ID" value="KXI27298.1"/>
    <property type="molecule type" value="Genomic_DNA"/>
</dbReference>
<evidence type="ECO:0000313" key="3">
    <source>
        <dbReference type="Proteomes" id="UP000070299"/>
    </source>
</evidence>
<evidence type="ECO:0008006" key="4">
    <source>
        <dbReference type="Google" id="ProtNLM"/>
    </source>
</evidence>
<dbReference type="AlphaFoldDB" id="A0A148KM27"/>
<evidence type="ECO:0000313" key="2">
    <source>
        <dbReference type="EMBL" id="KXI27298.1"/>
    </source>
</evidence>
<comment type="caution">
    <text evidence="2">The sequence shown here is derived from an EMBL/GenBank/DDBJ whole genome shotgun (WGS) entry which is preliminary data.</text>
</comment>
<keyword evidence="1" id="KW-1133">Transmembrane helix</keyword>
<organism evidence="2 3">
    <name type="scientific">Paraglaciecola hydrolytica</name>
    <dbReference type="NCBI Taxonomy" id="1799789"/>
    <lineage>
        <taxon>Bacteria</taxon>
        <taxon>Pseudomonadati</taxon>
        <taxon>Pseudomonadota</taxon>
        <taxon>Gammaproteobacteria</taxon>
        <taxon>Alteromonadales</taxon>
        <taxon>Alteromonadaceae</taxon>
        <taxon>Paraglaciecola</taxon>
    </lineage>
</organism>
<evidence type="ECO:0000256" key="1">
    <source>
        <dbReference type="SAM" id="Phobius"/>
    </source>
</evidence>
<name>A0A148KM27_9ALTE</name>